<evidence type="ECO:0000313" key="1">
    <source>
        <dbReference type="EMBL" id="GER40723.1"/>
    </source>
</evidence>
<keyword evidence="2" id="KW-1185">Reference proteome</keyword>
<evidence type="ECO:0000313" key="2">
    <source>
        <dbReference type="Proteomes" id="UP000325081"/>
    </source>
</evidence>
<comment type="caution">
    <text evidence="1">The sequence shown here is derived from an EMBL/GenBank/DDBJ whole genome shotgun (WGS) entry which is preliminary data.</text>
</comment>
<protein>
    <submittedName>
        <fullName evidence="1">F-box family protein</fullName>
    </submittedName>
</protein>
<dbReference type="AlphaFoldDB" id="A0A5A7Q653"/>
<proteinExistence type="predicted"/>
<dbReference type="Proteomes" id="UP000325081">
    <property type="component" value="Unassembled WGS sequence"/>
</dbReference>
<organism evidence="1 2">
    <name type="scientific">Striga asiatica</name>
    <name type="common">Asiatic witchweed</name>
    <name type="synonym">Buchnera asiatica</name>
    <dbReference type="NCBI Taxonomy" id="4170"/>
    <lineage>
        <taxon>Eukaryota</taxon>
        <taxon>Viridiplantae</taxon>
        <taxon>Streptophyta</taxon>
        <taxon>Embryophyta</taxon>
        <taxon>Tracheophyta</taxon>
        <taxon>Spermatophyta</taxon>
        <taxon>Magnoliopsida</taxon>
        <taxon>eudicotyledons</taxon>
        <taxon>Gunneridae</taxon>
        <taxon>Pentapetalae</taxon>
        <taxon>asterids</taxon>
        <taxon>lamiids</taxon>
        <taxon>Lamiales</taxon>
        <taxon>Orobanchaceae</taxon>
        <taxon>Buchnereae</taxon>
        <taxon>Striga</taxon>
    </lineage>
</organism>
<dbReference type="InterPro" id="IPR036047">
    <property type="entry name" value="F-box-like_dom_sf"/>
</dbReference>
<dbReference type="Gene3D" id="1.20.1280.50">
    <property type="match status" value="1"/>
</dbReference>
<dbReference type="PANTHER" id="PTHR31215">
    <property type="entry name" value="OS05G0510400 PROTEIN-RELATED"/>
    <property type="match status" value="1"/>
</dbReference>
<accession>A0A5A7Q653</accession>
<name>A0A5A7Q653_STRAF</name>
<sequence length="261" mass="29960">MLKPKNKNSQQASNVDHFERLLDELLLSILSRLDDLKHLFPCSLVSKRFDFTTFCVQSVSITLLKLKKYAIVSVEDIYHIPHLMLGSLDEETQHMPDSRAQQDRKRRRVQTGKPVFGLSMAHLRAVFQPVKCSTEWIFMLSLLVRHHCFLERIVIRDTEGKGSLVVGPQAASCFMMNNPVPELRLPVTGYVLKGVCFMVIRGNDEQDNGVELGEVMYEGEDEDEKVLGEAVYEIVKRHLGKFFWFVKFPNFFAACFDAVVF</sequence>
<dbReference type="SUPFAM" id="SSF81383">
    <property type="entry name" value="F-box domain"/>
    <property type="match status" value="1"/>
</dbReference>
<reference evidence="2" key="1">
    <citation type="journal article" date="2019" name="Curr. Biol.">
        <title>Genome Sequence of Striga asiatica Provides Insight into the Evolution of Plant Parasitism.</title>
        <authorList>
            <person name="Yoshida S."/>
            <person name="Kim S."/>
            <person name="Wafula E.K."/>
            <person name="Tanskanen J."/>
            <person name="Kim Y.M."/>
            <person name="Honaas L."/>
            <person name="Yang Z."/>
            <person name="Spallek T."/>
            <person name="Conn C.E."/>
            <person name="Ichihashi Y."/>
            <person name="Cheong K."/>
            <person name="Cui S."/>
            <person name="Der J.P."/>
            <person name="Gundlach H."/>
            <person name="Jiao Y."/>
            <person name="Hori C."/>
            <person name="Ishida J.K."/>
            <person name="Kasahara H."/>
            <person name="Kiba T."/>
            <person name="Kim M.S."/>
            <person name="Koo N."/>
            <person name="Laohavisit A."/>
            <person name="Lee Y.H."/>
            <person name="Lumba S."/>
            <person name="McCourt P."/>
            <person name="Mortimer J.C."/>
            <person name="Mutuku J.M."/>
            <person name="Nomura T."/>
            <person name="Sasaki-Sekimoto Y."/>
            <person name="Seto Y."/>
            <person name="Wang Y."/>
            <person name="Wakatake T."/>
            <person name="Sakakibara H."/>
            <person name="Demura T."/>
            <person name="Yamaguchi S."/>
            <person name="Yoneyama K."/>
            <person name="Manabe R.I."/>
            <person name="Nelson D.C."/>
            <person name="Schulman A.H."/>
            <person name="Timko M.P."/>
            <person name="dePamphilis C.W."/>
            <person name="Choi D."/>
            <person name="Shirasu K."/>
        </authorList>
    </citation>
    <scope>NUCLEOTIDE SEQUENCE [LARGE SCALE GENOMIC DNA]</scope>
    <source>
        <strain evidence="2">cv. UVA1</strain>
    </source>
</reference>
<dbReference type="EMBL" id="BKCP01005960">
    <property type="protein sequence ID" value="GER40723.1"/>
    <property type="molecule type" value="Genomic_DNA"/>
</dbReference>
<dbReference type="OrthoDB" id="911631at2759"/>
<dbReference type="InterPro" id="IPR044809">
    <property type="entry name" value="AUF1-like"/>
</dbReference>
<gene>
    <name evidence="1" type="ORF">STAS_17407</name>
</gene>